<keyword evidence="7" id="KW-1185">Reference proteome</keyword>
<dbReference type="GO" id="GO:0055085">
    <property type="term" value="P:transmembrane transport"/>
    <property type="evidence" value="ECO:0007669"/>
    <property type="project" value="UniProtKB-ARBA"/>
</dbReference>
<dbReference type="InterPro" id="IPR013563">
    <property type="entry name" value="Oligopep_ABC_C"/>
</dbReference>
<dbReference type="PANTHER" id="PTHR43776">
    <property type="entry name" value="TRANSPORT ATP-BINDING PROTEIN"/>
    <property type="match status" value="1"/>
</dbReference>
<dbReference type="OrthoDB" id="9784450at2"/>
<dbReference type="Gene3D" id="3.40.50.300">
    <property type="entry name" value="P-loop containing nucleotide triphosphate hydrolases"/>
    <property type="match status" value="1"/>
</dbReference>
<evidence type="ECO:0000313" key="6">
    <source>
        <dbReference type="EMBL" id="SHO55149.1"/>
    </source>
</evidence>
<proteinExistence type="inferred from homology"/>
<keyword evidence="4 6" id="KW-0067">ATP-binding</keyword>
<evidence type="ECO:0000256" key="4">
    <source>
        <dbReference type="ARBA" id="ARBA00022840"/>
    </source>
</evidence>
<dbReference type="GO" id="GO:0015833">
    <property type="term" value="P:peptide transport"/>
    <property type="evidence" value="ECO:0007669"/>
    <property type="project" value="InterPro"/>
</dbReference>
<dbReference type="STRING" id="1117707.VQ7734_00868"/>
<reference evidence="7" key="1">
    <citation type="submission" date="2016-12" db="EMBL/GenBank/DDBJ databases">
        <authorList>
            <person name="Rodrigo-Torres L."/>
            <person name="Arahal R.D."/>
            <person name="Lucena T."/>
        </authorList>
    </citation>
    <scope>NUCLEOTIDE SEQUENCE [LARGE SCALE GENOMIC DNA]</scope>
</reference>
<dbReference type="SUPFAM" id="SSF52540">
    <property type="entry name" value="P-loop containing nucleoside triphosphate hydrolases"/>
    <property type="match status" value="1"/>
</dbReference>
<protein>
    <submittedName>
        <fullName evidence="6">Oligopeptide transport ATP-binding protein OppF</fullName>
    </submittedName>
</protein>
<dbReference type="InterPro" id="IPR003439">
    <property type="entry name" value="ABC_transporter-like_ATP-bd"/>
</dbReference>
<dbReference type="EMBL" id="FRFG01000011">
    <property type="protein sequence ID" value="SHO55149.1"/>
    <property type="molecule type" value="Genomic_DNA"/>
</dbReference>
<dbReference type="Pfam" id="PF08352">
    <property type="entry name" value="oligo_HPY"/>
    <property type="match status" value="1"/>
</dbReference>
<dbReference type="InterPro" id="IPR027417">
    <property type="entry name" value="P-loop_NTPase"/>
</dbReference>
<evidence type="ECO:0000259" key="5">
    <source>
        <dbReference type="PROSITE" id="PS50893"/>
    </source>
</evidence>
<organism evidence="6 7">
    <name type="scientific">Vibrio quintilis</name>
    <dbReference type="NCBI Taxonomy" id="1117707"/>
    <lineage>
        <taxon>Bacteria</taxon>
        <taxon>Pseudomonadati</taxon>
        <taxon>Pseudomonadota</taxon>
        <taxon>Gammaproteobacteria</taxon>
        <taxon>Vibrionales</taxon>
        <taxon>Vibrionaceae</taxon>
        <taxon>Vibrio</taxon>
    </lineage>
</organism>
<sequence length="338" mass="38083">MAPISDELIRINQLEKLFLLRQGWGEVFRAKRTGFSRDILVHALNGVSFSVFAGERLCVVGESGCGKSTLARTIIGLLSATAGEIYYRDARIDHLNDRQRMKYRKKMQMIFQNPYASLNPKMTVYQMLQEALSIHLPHLNPDDQDERIRDLLDSVGLGPDAENRYPHEFSGGQHQRISLARALSVEPELIIADEPLSALDVSVQAQVLNLMIEKQQTHQLTYLFITHDLAVVEHFATRVVVMYLGRVCEIADRATLFTTPKHPYTKALLSSIPRLDNLQLQPTLLKGEVPTTFDIPEGCIFCQRCPIANQRCYEEIPVMQIQPDGSEVACHAVGEGRS</sequence>
<evidence type="ECO:0000256" key="1">
    <source>
        <dbReference type="ARBA" id="ARBA00005417"/>
    </source>
</evidence>
<feature type="domain" description="ABC transporter" evidence="5">
    <location>
        <begin position="28"/>
        <end position="269"/>
    </location>
</feature>
<evidence type="ECO:0000313" key="7">
    <source>
        <dbReference type="Proteomes" id="UP000184600"/>
    </source>
</evidence>
<dbReference type="CDD" id="cd03257">
    <property type="entry name" value="ABC_NikE_OppD_transporters"/>
    <property type="match status" value="1"/>
</dbReference>
<dbReference type="GO" id="GO:0016887">
    <property type="term" value="F:ATP hydrolysis activity"/>
    <property type="evidence" value="ECO:0007669"/>
    <property type="project" value="InterPro"/>
</dbReference>
<evidence type="ECO:0000256" key="2">
    <source>
        <dbReference type="ARBA" id="ARBA00022448"/>
    </source>
</evidence>
<accession>A0A1M7YR96</accession>
<dbReference type="GO" id="GO:0005524">
    <property type="term" value="F:ATP binding"/>
    <property type="evidence" value="ECO:0007669"/>
    <property type="project" value="UniProtKB-KW"/>
</dbReference>
<gene>
    <name evidence="6" type="primary">oppF_2</name>
    <name evidence="6" type="ORF">VQ7734_00868</name>
</gene>
<evidence type="ECO:0000256" key="3">
    <source>
        <dbReference type="ARBA" id="ARBA00022741"/>
    </source>
</evidence>
<keyword evidence="3" id="KW-0547">Nucleotide-binding</keyword>
<dbReference type="Pfam" id="PF00005">
    <property type="entry name" value="ABC_tran"/>
    <property type="match status" value="1"/>
</dbReference>
<dbReference type="SMART" id="SM00382">
    <property type="entry name" value="AAA"/>
    <property type="match status" value="1"/>
</dbReference>
<dbReference type="FunFam" id="3.40.50.300:FF:000016">
    <property type="entry name" value="Oligopeptide ABC transporter ATP-binding component"/>
    <property type="match status" value="1"/>
</dbReference>
<comment type="similarity">
    <text evidence="1">Belongs to the ABC transporter superfamily.</text>
</comment>
<dbReference type="Proteomes" id="UP000184600">
    <property type="component" value="Unassembled WGS sequence"/>
</dbReference>
<dbReference type="NCBIfam" id="TIGR01727">
    <property type="entry name" value="oligo_HPY"/>
    <property type="match status" value="1"/>
</dbReference>
<dbReference type="RefSeq" id="WP_073580037.1">
    <property type="nucleotide sequence ID" value="NZ_AP024897.1"/>
</dbReference>
<name>A0A1M7YR96_9VIBR</name>
<dbReference type="InterPro" id="IPR003593">
    <property type="entry name" value="AAA+_ATPase"/>
</dbReference>
<dbReference type="AlphaFoldDB" id="A0A1M7YR96"/>
<dbReference type="InterPro" id="IPR050319">
    <property type="entry name" value="ABC_transp_ATP-bind"/>
</dbReference>
<dbReference type="PANTHER" id="PTHR43776:SF7">
    <property type="entry name" value="D,D-DIPEPTIDE TRANSPORT ATP-BINDING PROTEIN DDPF-RELATED"/>
    <property type="match status" value="1"/>
</dbReference>
<dbReference type="PROSITE" id="PS50893">
    <property type="entry name" value="ABC_TRANSPORTER_2"/>
    <property type="match status" value="1"/>
</dbReference>
<keyword evidence="2" id="KW-0813">Transport</keyword>